<gene>
    <name evidence="2" type="ORF">GPA_13130</name>
</gene>
<feature type="transmembrane region" description="Helical" evidence="1">
    <location>
        <begin position="41"/>
        <end position="58"/>
    </location>
</feature>
<dbReference type="HOGENOM" id="CLU_2916040_0_0_11"/>
<evidence type="ECO:0000256" key="1">
    <source>
        <dbReference type="SAM" id="Phobius"/>
    </source>
</evidence>
<protein>
    <submittedName>
        <fullName evidence="2">Uncharacterized protein</fullName>
    </submittedName>
</protein>
<keyword evidence="1" id="KW-0812">Transmembrane</keyword>
<evidence type="ECO:0000313" key="3">
    <source>
        <dbReference type="Proteomes" id="UP000008805"/>
    </source>
</evidence>
<reference evidence="2 3" key="2">
    <citation type="submission" date="2010-03" db="EMBL/GenBank/DDBJ databases">
        <authorList>
            <person name="Pajon A."/>
        </authorList>
    </citation>
    <scope>NUCLEOTIDE SEQUENCE [LARGE SCALE GENOMIC DNA]</scope>
    <source>
        <strain evidence="3">7-10-1-b</strain>
    </source>
</reference>
<reference evidence="2 3" key="1">
    <citation type="submission" date="2010-03" db="EMBL/GenBank/DDBJ databases">
        <title>The genome sequence of Gordonibacter pamelaeae 7-10-1-bT.</title>
        <authorList>
            <consortium name="metaHIT consortium -- http://www.metahit.eu/"/>
            <person name="Pajon A."/>
            <person name="Turner K."/>
            <person name="Parkhill J."/>
            <person name="Timmis K."/>
            <person name="Oxley A."/>
            <person name="Wurdemann D."/>
        </authorList>
    </citation>
    <scope>NUCLEOTIDE SEQUENCE [LARGE SCALE GENOMIC DNA]</scope>
    <source>
        <strain evidence="3">7-10-1-b</strain>
    </source>
</reference>
<accession>D6E8A6</accession>
<keyword evidence="1" id="KW-1133">Transmembrane helix</keyword>
<dbReference type="AlphaFoldDB" id="D6E8A6"/>
<keyword evidence="3" id="KW-1185">Reference proteome</keyword>
<dbReference type="KEGG" id="gpa:GPA_13130"/>
<proteinExistence type="predicted"/>
<sequence>MFTFYKIMTPGQEVNRIVLSKVLPCTPKAGEEATGVKMHKIWAWAGMICAVMAFYTGYKHK</sequence>
<dbReference type="Proteomes" id="UP000008805">
    <property type="component" value="Chromosome"/>
</dbReference>
<keyword evidence="1" id="KW-0472">Membrane</keyword>
<name>D6E8A6_9ACTN</name>
<organism evidence="2 3">
    <name type="scientific">Gordonibacter pamelaeae 7-10-1-b</name>
    <dbReference type="NCBI Taxonomy" id="657308"/>
    <lineage>
        <taxon>Bacteria</taxon>
        <taxon>Bacillati</taxon>
        <taxon>Actinomycetota</taxon>
        <taxon>Coriobacteriia</taxon>
        <taxon>Eggerthellales</taxon>
        <taxon>Eggerthellaceae</taxon>
        <taxon>Gordonibacter</taxon>
    </lineage>
</organism>
<dbReference type="EMBL" id="FP929047">
    <property type="protein sequence ID" value="CBL03953.1"/>
    <property type="molecule type" value="Genomic_DNA"/>
</dbReference>
<evidence type="ECO:0000313" key="2">
    <source>
        <dbReference type="EMBL" id="CBL03953.1"/>
    </source>
</evidence>